<reference evidence="5 6" key="1">
    <citation type="submission" date="2016-07" db="EMBL/GenBank/DDBJ databases">
        <title>Pervasive Adenine N6-methylation of Active Genes in Fungi.</title>
        <authorList>
            <consortium name="DOE Joint Genome Institute"/>
            <person name="Mondo S.J."/>
            <person name="Dannebaum R.O."/>
            <person name="Kuo R.C."/>
            <person name="Labutti K."/>
            <person name="Haridas S."/>
            <person name="Kuo A."/>
            <person name="Salamov A."/>
            <person name="Ahrendt S.R."/>
            <person name="Lipzen A."/>
            <person name="Sullivan W."/>
            <person name="Andreopoulos W.B."/>
            <person name="Clum A."/>
            <person name="Lindquist E."/>
            <person name="Daum C."/>
            <person name="Ramamoorthy G.K."/>
            <person name="Gryganskyi A."/>
            <person name="Culley D."/>
            <person name="Magnuson J.K."/>
            <person name="James T.Y."/>
            <person name="O'Malley M.A."/>
            <person name="Stajich J.E."/>
            <person name="Spatafora J.W."/>
            <person name="Visel A."/>
            <person name="Grigoriev I.V."/>
        </authorList>
    </citation>
    <scope>NUCLEOTIDE SEQUENCE [LARGE SCALE GENOMIC DNA]</scope>
    <source>
        <strain evidence="5 6">NRRL 2496</strain>
    </source>
</reference>
<dbReference type="AlphaFoldDB" id="A0A1X2HVH9"/>
<dbReference type="InterPro" id="IPR051183">
    <property type="entry name" value="U1_U11-U12_snRNP_70-35kDa"/>
</dbReference>
<gene>
    <name evidence="5" type="ORF">BCR43DRAFT_520689</name>
</gene>
<proteinExistence type="predicted"/>
<comment type="subcellular location">
    <subcellularLocation>
        <location evidence="1">Nucleus</location>
    </subcellularLocation>
</comment>
<keyword evidence="2" id="KW-0539">Nucleus</keyword>
<dbReference type="GO" id="GO:0071011">
    <property type="term" value="C:precatalytic spliceosome"/>
    <property type="evidence" value="ECO:0007669"/>
    <property type="project" value="TreeGrafter"/>
</dbReference>
<sequence>MWFADVYDPLLAGALDGSAGAPHDAAIQRAQCSHYKPPKHVSTDPLKTLYVGRLNFDTTEASLEQHFKLYGDIVSVTIIRNLGKSFTGCSEGYGFVTFERTRSAEKAYSQANHSVLDNHMILVDYERARVMSGWIPRRLGGGIGGRKESGQLRFGGRDKPFRWPIRRDTVEIRPEQRRDDTVFLKYVSETHEPRSQPSA</sequence>
<dbReference type="EMBL" id="MCGN01000001">
    <property type="protein sequence ID" value="ORZ03569.1"/>
    <property type="molecule type" value="Genomic_DNA"/>
</dbReference>
<dbReference type="PROSITE" id="PS50102">
    <property type="entry name" value="RRM"/>
    <property type="match status" value="1"/>
</dbReference>
<dbReference type="InParanoid" id="A0A1X2HVH9"/>
<organism evidence="5 6">
    <name type="scientific">Syncephalastrum racemosum</name>
    <name type="common">Filamentous fungus</name>
    <dbReference type="NCBI Taxonomy" id="13706"/>
    <lineage>
        <taxon>Eukaryota</taxon>
        <taxon>Fungi</taxon>
        <taxon>Fungi incertae sedis</taxon>
        <taxon>Mucoromycota</taxon>
        <taxon>Mucoromycotina</taxon>
        <taxon>Mucoromycetes</taxon>
        <taxon>Mucorales</taxon>
        <taxon>Syncephalastraceae</taxon>
        <taxon>Syncephalastrum</taxon>
    </lineage>
</organism>
<dbReference type="Proteomes" id="UP000242180">
    <property type="component" value="Unassembled WGS sequence"/>
</dbReference>
<keyword evidence="3" id="KW-0694">RNA-binding</keyword>
<dbReference type="InterPro" id="IPR035979">
    <property type="entry name" value="RBD_domain_sf"/>
</dbReference>
<evidence type="ECO:0000259" key="4">
    <source>
        <dbReference type="PROSITE" id="PS50102"/>
    </source>
</evidence>
<feature type="domain" description="RRM" evidence="4">
    <location>
        <begin position="47"/>
        <end position="128"/>
    </location>
</feature>
<protein>
    <recommendedName>
        <fullName evidence="4">RRM domain-containing protein</fullName>
    </recommendedName>
</protein>
<evidence type="ECO:0000256" key="1">
    <source>
        <dbReference type="ARBA" id="ARBA00004123"/>
    </source>
</evidence>
<dbReference type="GO" id="GO:0000398">
    <property type="term" value="P:mRNA splicing, via spliceosome"/>
    <property type="evidence" value="ECO:0007669"/>
    <property type="project" value="TreeGrafter"/>
</dbReference>
<dbReference type="GO" id="GO:0003729">
    <property type="term" value="F:mRNA binding"/>
    <property type="evidence" value="ECO:0007669"/>
    <property type="project" value="TreeGrafter"/>
</dbReference>
<dbReference type="PANTHER" id="PTHR13952">
    <property type="entry name" value="U1 SMALL NUCLEAR RIBONUCLEOPROTEIN 70 KD"/>
    <property type="match status" value="1"/>
</dbReference>
<dbReference type="InterPro" id="IPR012677">
    <property type="entry name" value="Nucleotide-bd_a/b_plait_sf"/>
</dbReference>
<dbReference type="Pfam" id="PF00076">
    <property type="entry name" value="RRM_1"/>
    <property type="match status" value="1"/>
</dbReference>
<name>A0A1X2HVH9_SYNRA</name>
<evidence type="ECO:0000256" key="3">
    <source>
        <dbReference type="PROSITE-ProRule" id="PRU00176"/>
    </source>
</evidence>
<dbReference type="FunFam" id="3.30.70.330:FF:000132">
    <property type="entry name" value="Small nuclear ribonucleoprotein U11/U12 subunit 35"/>
    <property type="match status" value="1"/>
</dbReference>
<evidence type="ECO:0000313" key="6">
    <source>
        <dbReference type="Proteomes" id="UP000242180"/>
    </source>
</evidence>
<dbReference type="SUPFAM" id="SSF54928">
    <property type="entry name" value="RNA-binding domain, RBD"/>
    <property type="match status" value="1"/>
</dbReference>
<dbReference type="STRING" id="13706.A0A1X2HVH9"/>
<dbReference type="Gene3D" id="3.30.70.330">
    <property type="match status" value="1"/>
</dbReference>
<dbReference type="InterPro" id="IPR000504">
    <property type="entry name" value="RRM_dom"/>
</dbReference>
<dbReference type="OrthoDB" id="6159137at2759"/>
<comment type="caution">
    <text evidence="5">The sequence shown here is derived from an EMBL/GenBank/DDBJ whole genome shotgun (WGS) entry which is preliminary data.</text>
</comment>
<dbReference type="GO" id="GO:0017069">
    <property type="term" value="F:snRNA binding"/>
    <property type="evidence" value="ECO:0007669"/>
    <property type="project" value="TreeGrafter"/>
</dbReference>
<dbReference type="PANTHER" id="PTHR13952:SF6">
    <property type="entry name" value="U11_U12 SMALL NUCLEAR RIBONUCLEOPROTEIN 35 KDA PROTEIN"/>
    <property type="match status" value="1"/>
</dbReference>
<keyword evidence="6" id="KW-1185">Reference proteome</keyword>
<dbReference type="OMA" id="FERSRVM"/>
<dbReference type="SMART" id="SM00360">
    <property type="entry name" value="RRM"/>
    <property type="match status" value="1"/>
</dbReference>
<evidence type="ECO:0000313" key="5">
    <source>
        <dbReference type="EMBL" id="ORZ03569.1"/>
    </source>
</evidence>
<accession>A0A1X2HVH9</accession>
<evidence type="ECO:0000256" key="2">
    <source>
        <dbReference type="ARBA" id="ARBA00023242"/>
    </source>
</evidence>